<evidence type="ECO:0000256" key="5">
    <source>
        <dbReference type="SAM" id="MobiDB-lite"/>
    </source>
</evidence>
<dbReference type="AlphaFoldDB" id="A0A4R4UN24"/>
<comment type="caution">
    <text evidence="7">The sequence shown here is derived from an EMBL/GenBank/DDBJ whole genome shotgun (WGS) entry which is preliminary data.</text>
</comment>
<dbReference type="Pfam" id="PF00440">
    <property type="entry name" value="TetR_N"/>
    <property type="match status" value="1"/>
</dbReference>
<sequence>MTDRHVQTSGTQLLWGDRNRPPRGPKPTTSLPRIVEAAIGLADSEGLEALSMQRLATELGVGTMSLYRYVPSKEALTSLMLDAAIGAPPDIGKRTGWRSALETWARANVSVFERHPWALALVTRPRVMGPNEVGFLEAGLAALRGTGLGPADMLNIVLLVNGFVRGSAPLPADRRSDPQMISATKLAEFGQQETFPTVCEVMAAVSRSRPRKTEVPFEYGLQRVLDGIAARIEQLQHRAKPSAR</sequence>
<dbReference type="SUPFAM" id="SSF48498">
    <property type="entry name" value="Tetracyclin repressor-like, C-terminal domain"/>
    <property type="match status" value="1"/>
</dbReference>
<dbReference type="InterPro" id="IPR036271">
    <property type="entry name" value="Tet_transcr_reg_TetR-rel_C_sf"/>
</dbReference>
<dbReference type="Gene3D" id="1.10.357.10">
    <property type="entry name" value="Tetracycline Repressor, domain 2"/>
    <property type="match status" value="1"/>
</dbReference>
<dbReference type="InterPro" id="IPR004111">
    <property type="entry name" value="Repressor_TetR_C"/>
</dbReference>
<dbReference type="InterPro" id="IPR050109">
    <property type="entry name" value="HTH-type_TetR-like_transc_reg"/>
</dbReference>
<reference evidence="7 8" key="1">
    <citation type="submission" date="2019-03" db="EMBL/GenBank/DDBJ databases">
        <title>Draft genome sequences of novel Actinobacteria.</title>
        <authorList>
            <person name="Sahin N."/>
            <person name="Ay H."/>
            <person name="Saygin H."/>
        </authorList>
    </citation>
    <scope>NUCLEOTIDE SEQUENCE [LARGE SCALE GENOMIC DNA]</scope>
    <source>
        <strain evidence="7 8">16K404</strain>
    </source>
</reference>
<dbReference type="OrthoDB" id="2570341at2"/>
<keyword evidence="8" id="KW-1185">Reference proteome</keyword>
<dbReference type="PROSITE" id="PS50977">
    <property type="entry name" value="HTH_TETR_2"/>
    <property type="match status" value="1"/>
</dbReference>
<organism evidence="7 8">
    <name type="scientific">Saccharopolyspora aridisoli</name>
    <dbReference type="NCBI Taxonomy" id="2530385"/>
    <lineage>
        <taxon>Bacteria</taxon>
        <taxon>Bacillati</taxon>
        <taxon>Actinomycetota</taxon>
        <taxon>Actinomycetes</taxon>
        <taxon>Pseudonocardiales</taxon>
        <taxon>Pseudonocardiaceae</taxon>
        <taxon>Saccharopolyspora</taxon>
    </lineage>
</organism>
<evidence type="ECO:0000256" key="1">
    <source>
        <dbReference type="ARBA" id="ARBA00023015"/>
    </source>
</evidence>
<dbReference type="GO" id="GO:0000976">
    <property type="term" value="F:transcription cis-regulatory region binding"/>
    <property type="evidence" value="ECO:0007669"/>
    <property type="project" value="TreeGrafter"/>
</dbReference>
<keyword evidence="1" id="KW-0805">Transcription regulation</keyword>
<dbReference type="PANTHER" id="PTHR30055:SF151">
    <property type="entry name" value="TRANSCRIPTIONAL REGULATORY PROTEIN"/>
    <property type="match status" value="1"/>
</dbReference>
<proteinExistence type="predicted"/>
<evidence type="ECO:0000259" key="6">
    <source>
        <dbReference type="PROSITE" id="PS50977"/>
    </source>
</evidence>
<name>A0A4R4UN24_9PSEU</name>
<protein>
    <submittedName>
        <fullName evidence="7">TetR/AcrR family transcriptional regulator</fullName>
    </submittedName>
</protein>
<keyword evidence="3" id="KW-0804">Transcription</keyword>
<evidence type="ECO:0000313" key="8">
    <source>
        <dbReference type="Proteomes" id="UP000294744"/>
    </source>
</evidence>
<dbReference type="SUPFAM" id="SSF46689">
    <property type="entry name" value="Homeodomain-like"/>
    <property type="match status" value="1"/>
</dbReference>
<dbReference type="EMBL" id="SMKV01000017">
    <property type="protein sequence ID" value="TDC91696.1"/>
    <property type="molecule type" value="Genomic_DNA"/>
</dbReference>
<evidence type="ECO:0000256" key="3">
    <source>
        <dbReference type="ARBA" id="ARBA00023163"/>
    </source>
</evidence>
<dbReference type="RefSeq" id="WP_132624068.1">
    <property type="nucleotide sequence ID" value="NZ_SMKV01000017.1"/>
</dbReference>
<accession>A0A4R4UN24</accession>
<dbReference type="InterPro" id="IPR009057">
    <property type="entry name" value="Homeodomain-like_sf"/>
</dbReference>
<evidence type="ECO:0000256" key="4">
    <source>
        <dbReference type="PROSITE-ProRule" id="PRU00335"/>
    </source>
</evidence>
<feature type="DNA-binding region" description="H-T-H motif" evidence="4">
    <location>
        <begin position="51"/>
        <end position="70"/>
    </location>
</feature>
<dbReference type="GO" id="GO:0003700">
    <property type="term" value="F:DNA-binding transcription factor activity"/>
    <property type="evidence" value="ECO:0007669"/>
    <property type="project" value="TreeGrafter"/>
</dbReference>
<gene>
    <name evidence="7" type="ORF">E1161_15895</name>
</gene>
<keyword evidence="2 4" id="KW-0238">DNA-binding</keyword>
<dbReference type="GO" id="GO:0045892">
    <property type="term" value="P:negative regulation of DNA-templated transcription"/>
    <property type="evidence" value="ECO:0007669"/>
    <property type="project" value="InterPro"/>
</dbReference>
<dbReference type="InterPro" id="IPR001647">
    <property type="entry name" value="HTH_TetR"/>
</dbReference>
<dbReference type="Proteomes" id="UP000294744">
    <property type="component" value="Unassembled WGS sequence"/>
</dbReference>
<evidence type="ECO:0000313" key="7">
    <source>
        <dbReference type="EMBL" id="TDC91696.1"/>
    </source>
</evidence>
<dbReference type="Gene3D" id="1.10.10.60">
    <property type="entry name" value="Homeodomain-like"/>
    <property type="match status" value="1"/>
</dbReference>
<evidence type="ECO:0000256" key="2">
    <source>
        <dbReference type="ARBA" id="ARBA00023125"/>
    </source>
</evidence>
<dbReference type="PANTHER" id="PTHR30055">
    <property type="entry name" value="HTH-TYPE TRANSCRIPTIONAL REGULATOR RUTR"/>
    <property type="match status" value="1"/>
</dbReference>
<feature type="region of interest" description="Disordered" evidence="5">
    <location>
        <begin position="1"/>
        <end position="30"/>
    </location>
</feature>
<dbReference type="Pfam" id="PF02909">
    <property type="entry name" value="TetR_C_1"/>
    <property type="match status" value="1"/>
</dbReference>
<feature type="domain" description="HTH tetR-type" evidence="6">
    <location>
        <begin position="28"/>
        <end position="88"/>
    </location>
</feature>